<dbReference type="InterPro" id="IPR022792">
    <property type="entry name" value="T2SS_protein-GspN"/>
</dbReference>
<dbReference type="GO" id="GO:0005886">
    <property type="term" value="C:plasma membrane"/>
    <property type="evidence" value="ECO:0007669"/>
    <property type="project" value="UniProtKB-SubCell"/>
</dbReference>
<evidence type="ECO:0000313" key="14">
    <source>
        <dbReference type="Proteomes" id="UP000248330"/>
    </source>
</evidence>
<keyword evidence="5" id="KW-1003">Cell membrane</keyword>
<accession>A0A318EFN8</accession>
<proteinExistence type="inferred from homology"/>
<dbReference type="GO" id="GO:0015628">
    <property type="term" value="P:protein secretion by the type II secretion system"/>
    <property type="evidence" value="ECO:0007669"/>
    <property type="project" value="InterPro"/>
</dbReference>
<comment type="similarity">
    <text evidence="2">Belongs to the GSP N family.</text>
</comment>
<name>A0A318EFN8_9GAMM</name>
<evidence type="ECO:0000256" key="1">
    <source>
        <dbReference type="ARBA" id="ARBA00004533"/>
    </source>
</evidence>
<evidence type="ECO:0000256" key="5">
    <source>
        <dbReference type="ARBA" id="ARBA00022475"/>
    </source>
</evidence>
<keyword evidence="4" id="KW-0813">Transport</keyword>
<comment type="subcellular location">
    <subcellularLocation>
        <location evidence="1">Cell inner membrane</location>
    </subcellularLocation>
</comment>
<evidence type="ECO:0000256" key="9">
    <source>
        <dbReference type="ARBA" id="ARBA00023136"/>
    </source>
</evidence>
<organism evidence="13 14">
    <name type="scientific">Sinimarinibacterium flocculans</name>
    <dbReference type="NCBI Taxonomy" id="985250"/>
    <lineage>
        <taxon>Bacteria</taxon>
        <taxon>Pseudomonadati</taxon>
        <taxon>Pseudomonadota</taxon>
        <taxon>Gammaproteobacteria</taxon>
        <taxon>Nevskiales</taxon>
        <taxon>Nevskiaceae</taxon>
        <taxon>Sinimarinibacterium</taxon>
    </lineage>
</organism>
<sequence length="280" mass="29288">MKLRYVLIAALLSFLVGLVAHAPAASLLGWFAGDRIPVQAHGVSGSLLSGAATQISRGRQVVARDLRWRFAPASLLLGRASYAIATDSPPLLLDGVAGIGLGGMVRLKDTRASGDLRSLAGIAGLPFIPVNGQVGLDLVSLKLVDQWPRSAQGRLQVIGLSWALGREPVVLGDFEAQIEDAEDGIVANVGTLKGAVEVRGSARMSNEGGYDVDLQLRAAPDAPPMVGNLLRSLGQPDASGYHRIRQTGRARPATDGAVPAEDVQTPAADDDQRPSYLLPG</sequence>
<dbReference type="Pfam" id="PF01203">
    <property type="entry name" value="T2SSN"/>
    <property type="match status" value="1"/>
</dbReference>
<dbReference type="AlphaFoldDB" id="A0A318EFN8"/>
<evidence type="ECO:0000256" key="4">
    <source>
        <dbReference type="ARBA" id="ARBA00022448"/>
    </source>
</evidence>
<keyword evidence="12" id="KW-0732">Signal</keyword>
<keyword evidence="7" id="KW-0812">Transmembrane</keyword>
<dbReference type="EMBL" id="QICN01000001">
    <property type="protein sequence ID" value="PXV71609.1"/>
    <property type="molecule type" value="Genomic_DNA"/>
</dbReference>
<reference evidence="13 14" key="1">
    <citation type="submission" date="2018-04" db="EMBL/GenBank/DDBJ databases">
        <title>Genomic Encyclopedia of Type Strains, Phase IV (KMG-IV): sequencing the most valuable type-strain genomes for metagenomic binning, comparative biology and taxonomic classification.</title>
        <authorList>
            <person name="Goeker M."/>
        </authorList>
    </citation>
    <scope>NUCLEOTIDE SEQUENCE [LARGE SCALE GENOMIC DNA]</scope>
    <source>
        <strain evidence="13 14">DSM 104150</strain>
    </source>
</reference>
<evidence type="ECO:0000256" key="6">
    <source>
        <dbReference type="ARBA" id="ARBA00022519"/>
    </source>
</evidence>
<dbReference type="Proteomes" id="UP000248330">
    <property type="component" value="Unassembled WGS sequence"/>
</dbReference>
<evidence type="ECO:0000256" key="8">
    <source>
        <dbReference type="ARBA" id="ARBA00022927"/>
    </source>
</evidence>
<evidence type="ECO:0000256" key="7">
    <source>
        <dbReference type="ARBA" id="ARBA00022692"/>
    </source>
</evidence>
<feature type="region of interest" description="Disordered" evidence="11">
    <location>
        <begin position="247"/>
        <end position="280"/>
    </location>
</feature>
<keyword evidence="14" id="KW-1185">Reference proteome</keyword>
<comment type="caution">
    <text evidence="13">The sequence shown here is derived from an EMBL/GenBank/DDBJ whole genome shotgun (WGS) entry which is preliminary data.</text>
</comment>
<evidence type="ECO:0000313" key="13">
    <source>
        <dbReference type="EMBL" id="PXV71609.1"/>
    </source>
</evidence>
<dbReference type="RefSeq" id="WP_110263713.1">
    <property type="nucleotide sequence ID" value="NZ_CAKZQT010000007.1"/>
</dbReference>
<dbReference type="OrthoDB" id="6118198at2"/>
<keyword evidence="8" id="KW-0653">Protein transport</keyword>
<feature type="chain" id="PRO_5016237296" description="Type II secretion system protein N" evidence="12">
    <location>
        <begin position="23"/>
        <end position="280"/>
    </location>
</feature>
<evidence type="ECO:0000256" key="11">
    <source>
        <dbReference type="SAM" id="MobiDB-lite"/>
    </source>
</evidence>
<gene>
    <name evidence="13" type="ORF">C8D93_101664</name>
</gene>
<evidence type="ECO:0000256" key="2">
    <source>
        <dbReference type="ARBA" id="ARBA00007208"/>
    </source>
</evidence>
<keyword evidence="9" id="KW-0472">Membrane</keyword>
<feature type="signal peptide" evidence="12">
    <location>
        <begin position="1"/>
        <end position="22"/>
    </location>
</feature>
<keyword evidence="6" id="KW-0997">Cell inner membrane</keyword>
<evidence type="ECO:0000256" key="12">
    <source>
        <dbReference type="SAM" id="SignalP"/>
    </source>
</evidence>
<protein>
    <recommendedName>
        <fullName evidence="3">Type II secretion system protein N</fullName>
    </recommendedName>
    <alternativeName>
        <fullName evidence="10">General secretion pathway protein N</fullName>
    </alternativeName>
</protein>
<dbReference type="GO" id="GO:0015627">
    <property type="term" value="C:type II protein secretion system complex"/>
    <property type="evidence" value="ECO:0007669"/>
    <property type="project" value="InterPro"/>
</dbReference>
<evidence type="ECO:0000256" key="10">
    <source>
        <dbReference type="ARBA" id="ARBA00030772"/>
    </source>
</evidence>
<evidence type="ECO:0000256" key="3">
    <source>
        <dbReference type="ARBA" id="ARBA00021563"/>
    </source>
</evidence>